<feature type="chain" id="PRO_5034440820" description="Lipoprotein" evidence="1">
    <location>
        <begin position="26"/>
        <end position="162"/>
    </location>
</feature>
<organism evidence="2 3">
    <name type="scientific">Pseudomonas putida</name>
    <name type="common">Arthrobacter siderocapsulatus</name>
    <dbReference type="NCBI Taxonomy" id="303"/>
    <lineage>
        <taxon>Bacteria</taxon>
        <taxon>Pseudomonadati</taxon>
        <taxon>Pseudomonadota</taxon>
        <taxon>Gammaproteobacteria</taxon>
        <taxon>Pseudomonadales</taxon>
        <taxon>Pseudomonadaceae</taxon>
        <taxon>Pseudomonas</taxon>
    </lineage>
</organism>
<evidence type="ECO:0008006" key="4">
    <source>
        <dbReference type="Google" id="ProtNLM"/>
    </source>
</evidence>
<dbReference type="RefSeq" id="WP_198746594.1">
    <property type="nucleotide sequence ID" value="NZ_JAEHTE010000002.1"/>
</dbReference>
<dbReference type="AlphaFoldDB" id="A0A8I1ECF8"/>
<dbReference type="EMBL" id="JAEHTE010000002">
    <property type="protein sequence ID" value="MBI6882971.1"/>
    <property type="molecule type" value="Genomic_DNA"/>
</dbReference>
<comment type="caution">
    <text evidence="2">The sequence shown here is derived from an EMBL/GenBank/DDBJ whole genome shotgun (WGS) entry which is preliminary data.</text>
</comment>
<protein>
    <recommendedName>
        <fullName evidence="4">Lipoprotein</fullName>
    </recommendedName>
</protein>
<keyword evidence="1" id="KW-0732">Signal</keyword>
<dbReference type="Proteomes" id="UP000637061">
    <property type="component" value="Unassembled WGS sequence"/>
</dbReference>
<evidence type="ECO:0000313" key="2">
    <source>
        <dbReference type="EMBL" id="MBI6882971.1"/>
    </source>
</evidence>
<dbReference type="PROSITE" id="PS51257">
    <property type="entry name" value="PROKAR_LIPOPROTEIN"/>
    <property type="match status" value="1"/>
</dbReference>
<feature type="signal peptide" evidence="1">
    <location>
        <begin position="1"/>
        <end position="25"/>
    </location>
</feature>
<gene>
    <name evidence="2" type="ORF">JEU22_03515</name>
</gene>
<reference evidence="2" key="1">
    <citation type="submission" date="2020-12" db="EMBL/GenBank/DDBJ databases">
        <title>Enhanced detection system for hospital associated transmission using whole genome sequencing surveillance.</title>
        <authorList>
            <person name="Harrison L.H."/>
            <person name="Van Tyne D."/>
            <person name="Marsh J.W."/>
            <person name="Griffith M.P."/>
            <person name="Snyder D.J."/>
            <person name="Cooper V.S."/>
            <person name="Mustapha M."/>
        </authorList>
    </citation>
    <scope>NUCLEOTIDE SEQUENCE</scope>
    <source>
        <strain evidence="2">PSB00042</strain>
    </source>
</reference>
<sequence>MSKKSTILKASAIIIAMAASNMALAGSCAATKAKEAAVYGTPKNVCGNITSTADISKNPYTYTSPNGGCDLGLSLPGLPNFGNGGGFSACAAVKAITGPMVATVNQGMQQATNDAVNAVGKEAIDTAMNAVNSGDIADLASKTYSQMGSPTTIEGVQSAISK</sequence>
<accession>A0A8I1ECF8</accession>
<evidence type="ECO:0000313" key="3">
    <source>
        <dbReference type="Proteomes" id="UP000637061"/>
    </source>
</evidence>
<proteinExistence type="predicted"/>
<name>A0A8I1ECF8_PSEPU</name>
<evidence type="ECO:0000256" key="1">
    <source>
        <dbReference type="SAM" id="SignalP"/>
    </source>
</evidence>